<dbReference type="InterPro" id="IPR013783">
    <property type="entry name" value="Ig-like_fold"/>
</dbReference>
<feature type="chain" id="PRO_5004795094" evidence="2">
    <location>
        <begin position="21"/>
        <end position="480"/>
    </location>
</feature>
<dbReference type="KEGG" id="gba:J421_3882"/>
<evidence type="ECO:0000259" key="3">
    <source>
        <dbReference type="Pfam" id="PF10633"/>
    </source>
</evidence>
<feature type="domain" description="Alpha-galactosidase NEW3" evidence="3">
    <location>
        <begin position="360"/>
        <end position="427"/>
    </location>
</feature>
<dbReference type="Proteomes" id="UP000019151">
    <property type="component" value="Chromosome"/>
</dbReference>
<protein>
    <submittedName>
        <fullName evidence="4">Alpha-galactosidase, NPCBM associated NEW3 domain-containing protein</fullName>
    </submittedName>
</protein>
<keyword evidence="1" id="KW-0472">Membrane</keyword>
<dbReference type="EMBL" id="CP007128">
    <property type="protein sequence ID" value="AHG91419.1"/>
    <property type="molecule type" value="Genomic_DNA"/>
</dbReference>
<accession>W0RJZ6</accession>
<evidence type="ECO:0000313" key="5">
    <source>
        <dbReference type="Proteomes" id="UP000019151"/>
    </source>
</evidence>
<keyword evidence="1" id="KW-0812">Transmembrane</keyword>
<dbReference type="PANTHER" id="PTHR39198">
    <property type="entry name" value="HYPOTHETICAL MEMBRANE PROTEIN, CONSERVED"/>
    <property type="match status" value="1"/>
</dbReference>
<feature type="transmembrane region" description="Helical" evidence="1">
    <location>
        <begin position="455"/>
        <end position="474"/>
    </location>
</feature>
<dbReference type="AlphaFoldDB" id="W0RJZ6"/>
<dbReference type="PANTHER" id="PTHR39198:SF1">
    <property type="entry name" value="ALPHA-GALACTOSIDASE NEW3 DOMAIN-CONTAINING PROTEIN"/>
    <property type="match status" value="1"/>
</dbReference>
<dbReference type="OrthoDB" id="8631677at2"/>
<evidence type="ECO:0000256" key="1">
    <source>
        <dbReference type="SAM" id="Phobius"/>
    </source>
</evidence>
<dbReference type="HOGENOM" id="CLU_568322_0_0_0"/>
<evidence type="ECO:0000313" key="4">
    <source>
        <dbReference type="EMBL" id="AHG91419.1"/>
    </source>
</evidence>
<dbReference type="Pfam" id="PF10633">
    <property type="entry name" value="NPCBM_assoc"/>
    <property type="match status" value="1"/>
</dbReference>
<name>W0RJZ6_9BACT</name>
<dbReference type="Gene3D" id="2.60.40.10">
    <property type="entry name" value="Immunoglobulins"/>
    <property type="match status" value="1"/>
</dbReference>
<dbReference type="eggNOG" id="COG1470">
    <property type="taxonomic scope" value="Bacteria"/>
</dbReference>
<dbReference type="STRING" id="861299.J421_3882"/>
<gene>
    <name evidence="4" type="ORF">J421_3882</name>
</gene>
<evidence type="ECO:0000256" key="2">
    <source>
        <dbReference type="SAM" id="SignalP"/>
    </source>
</evidence>
<keyword evidence="1" id="KW-1133">Transmembrane helix</keyword>
<proteinExistence type="predicted"/>
<dbReference type="InParanoid" id="W0RJZ6"/>
<dbReference type="RefSeq" id="WP_148306405.1">
    <property type="nucleotide sequence ID" value="NZ_CP007128.1"/>
</dbReference>
<keyword evidence="5" id="KW-1185">Reference proteome</keyword>
<sequence>MRCLFMLLGCAVLAVRSAHAQTSAEYLDVLRTRSDVERTAGELARADALLRRAMLSPSEHEARRADYVRARLAYVGALLAASGARAHLTIARAVKSRTADGRLRVVLTLRNESAPLPVDVRAPAVDSTETASPELDASELAAITTVRGAVVALKTDVGAAGAVVSRPYERIIDALRPGESRDVSFELLADLADAVIAVDAGGRVEERRIRLEVGAAANVIGVQASQSSLEGDLGAQVVYDLRLQRSRPRAVPTRLVASGLPPDLAVEFRDPDTRTRLGQLRFPDGANTARVQLAVSLPARPSSAVRPDAPLAFDVVATDESDGADVAQGSARLELVPRGVARLALRPATLALQASADTVTPLALVVRNTGTGRVTDVRLRVEAPPRWQVSLAPASIPAVAPGDERRVAVQLLPPRDAAGGDYELRIGVDDASSARRIEVEDKLVRVRVPGDGGTGALVGVLGLAALLAMAVAYGRRWVTR</sequence>
<reference evidence="4 5" key="1">
    <citation type="journal article" date="2014" name="Genome Announc.">
        <title>Genome Sequence and Methylome of Soil Bacterium Gemmatirosa kalamazoonensis KBS708T, a Member of the Rarely Cultivated Gemmatimonadetes Phylum.</title>
        <authorList>
            <person name="Debruyn J.M."/>
            <person name="Radosevich M."/>
            <person name="Wommack K.E."/>
            <person name="Polson S.W."/>
            <person name="Hauser L.J."/>
            <person name="Fawaz M.N."/>
            <person name="Korlach J."/>
            <person name="Tsai Y.C."/>
        </authorList>
    </citation>
    <scope>NUCLEOTIDE SEQUENCE [LARGE SCALE GENOMIC DNA]</scope>
    <source>
        <strain evidence="4 5">KBS708</strain>
    </source>
</reference>
<feature type="signal peptide" evidence="2">
    <location>
        <begin position="1"/>
        <end position="20"/>
    </location>
</feature>
<keyword evidence="2" id="KW-0732">Signal</keyword>
<organism evidence="4 5">
    <name type="scientific">Gemmatirosa kalamazoonensis</name>
    <dbReference type="NCBI Taxonomy" id="861299"/>
    <lineage>
        <taxon>Bacteria</taxon>
        <taxon>Pseudomonadati</taxon>
        <taxon>Gemmatimonadota</taxon>
        <taxon>Gemmatimonadia</taxon>
        <taxon>Gemmatimonadales</taxon>
        <taxon>Gemmatimonadaceae</taxon>
        <taxon>Gemmatirosa</taxon>
    </lineage>
</organism>
<dbReference type="InterPro" id="IPR018905">
    <property type="entry name" value="A-galactase_NEW3"/>
</dbReference>